<sequence length="126" mass="13592">MRFEIRLLGVLLWLHGAVAQTNQCPDTELACHDIMNSSQCISQVVLESNNATVSATKEAMIKCVEHEGTASNLPGAVKVSSTLFYKSPTFHGQCLDDGLGQFCRCPGCHTQPINDVIAKLFAPPCA</sequence>
<dbReference type="EMBL" id="MU854599">
    <property type="protein sequence ID" value="KAK4032525.1"/>
    <property type="molecule type" value="Genomic_DNA"/>
</dbReference>
<feature type="chain" id="PRO_5042831920" evidence="1">
    <location>
        <begin position="20"/>
        <end position="126"/>
    </location>
</feature>
<reference evidence="3" key="1">
    <citation type="journal article" date="2023" name="Mol. Phylogenet. Evol.">
        <title>Genome-scale phylogeny and comparative genomics of the fungal order Sordariales.</title>
        <authorList>
            <person name="Hensen N."/>
            <person name="Bonometti L."/>
            <person name="Westerberg I."/>
            <person name="Brannstrom I.O."/>
            <person name="Guillou S."/>
            <person name="Cros-Aarteil S."/>
            <person name="Calhoun S."/>
            <person name="Haridas S."/>
            <person name="Kuo A."/>
            <person name="Mondo S."/>
            <person name="Pangilinan J."/>
            <person name="Riley R."/>
            <person name="LaButti K."/>
            <person name="Andreopoulos B."/>
            <person name="Lipzen A."/>
            <person name="Chen C."/>
            <person name="Yan M."/>
            <person name="Daum C."/>
            <person name="Ng V."/>
            <person name="Clum A."/>
            <person name="Steindorff A."/>
            <person name="Ohm R.A."/>
            <person name="Martin F."/>
            <person name="Silar P."/>
            <person name="Natvig D.O."/>
            <person name="Lalanne C."/>
            <person name="Gautier V."/>
            <person name="Ament-Velasquez S.L."/>
            <person name="Kruys A."/>
            <person name="Hutchinson M.I."/>
            <person name="Powell A.J."/>
            <person name="Barry K."/>
            <person name="Miller A.N."/>
            <person name="Grigoriev I.V."/>
            <person name="Debuchy R."/>
            <person name="Gladieux P."/>
            <person name="Hiltunen Thoren M."/>
            <person name="Johannesson H."/>
        </authorList>
    </citation>
    <scope>NUCLEOTIDE SEQUENCE [LARGE SCALE GENOMIC DNA]</scope>
    <source>
        <strain evidence="3">CBS 284.82</strain>
    </source>
</reference>
<dbReference type="AlphaFoldDB" id="A0AAN6P859"/>
<comment type="caution">
    <text evidence="2">The sequence shown here is derived from an EMBL/GenBank/DDBJ whole genome shotgun (WGS) entry which is preliminary data.</text>
</comment>
<evidence type="ECO:0000313" key="2">
    <source>
        <dbReference type="EMBL" id="KAK4032525.1"/>
    </source>
</evidence>
<feature type="signal peptide" evidence="1">
    <location>
        <begin position="1"/>
        <end position="19"/>
    </location>
</feature>
<protein>
    <submittedName>
        <fullName evidence="2">Uncharacterized protein</fullName>
    </submittedName>
</protein>
<evidence type="ECO:0000313" key="3">
    <source>
        <dbReference type="Proteomes" id="UP001303115"/>
    </source>
</evidence>
<gene>
    <name evidence="2" type="ORF">C8A01DRAFT_20405</name>
</gene>
<dbReference type="Proteomes" id="UP001303115">
    <property type="component" value="Unassembled WGS sequence"/>
</dbReference>
<name>A0AAN6P859_9PEZI</name>
<accession>A0AAN6P859</accession>
<keyword evidence="3" id="KW-1185">Reference proteome</keyword>
<organism evidence="2 3">
    <name type="scientific">Parachaetomium inaequale</name>
    <dbReference type="NCBI Taxonomy" id="2588326"/>
    <lineage>
        <taxon>Eukaryota</taxon>
        <taxon>Fungi</taxon>
        <taxon>Dikarya</taxon>
        <taxon>Ascomycota</taxon>
        <taxon>Pezizomycotina</taxon>
        <taxon>Sordariomycetes</taxon>
        <taxon>Sordariomycetidae</taxon>
        <taxon>Sordariales</taxon>
        <taxon>Chaetomiaceae</taxon>
        <taxon>Parachaetomium</taxon>
    </lineage>
</organism>
<keyword evidence="1" id="KW-0732">Signal</keyword>
<proteinExistence type="predicted"/>
<evidence type="ECO:0000256" key="1">
    <source>
        <dbReference type="SAM" id="SignalP"/>
    </source>
</evidence>